<proteinExistence type="inferred from homology"/>
<keyword evidence="5 6" id="KW-0472">Membrane</keyword>
<dbReference type="Proteomes" id="UP000449906">
    <property type="component" value="Unassembled WGS sequence"/>
</dbReference>
<protein>
    <submittedName>
        <fullName evidence="7">Tryptophan-rich sensory protein</fullName>
    </submittedName>
</protein>
<evidence type="ECO:0000256" key="3">
    <source>
        <dbReference type="ARBA" id="ARBA00022692"/>
    </source>
</evidence>
<accession>A0A7J5E0W4</accession>
<evidence type="ECO:0000256" key="2">
    <source>
        <dbReference type="ARBA" id="ARBA00007524"/>
    </source>
</evidence>
<dbReference type="RefSeq" id="WP_151579257.1">
    <property type="nucleotide sequence ID" value="NZ_WBVM01000001.1"/>
</dbReference>
<feature type="transmembrane region" description="Helical" evidence="6">
    <location>
        <begin position="137"/>
        <end position="160"/>
    </location>
</feature>
<dbReference type="GO" id="GO:0033013">
    <property type="term" value="P:tetrapyrrole metabolic process"/>
    <property type="evidence" value="ECO:0007669"/>
    <property type="project" value="UniProtKB-ARBA"/>
</dbReference>
<dbReference type="AlphaFoldDB" id="A0A7J5E0W4"/>
<comment type="similarity">
    <text evidence="2">Belongs to the TspO/BZRP family.</text>
</comment>
<keyword evidence="3 6" id="KW-0812">Transmembrane</keyword>
<feature type="transmembrane region" description="Helical" evidence="6">
    <location>
        <begin position="83"/>
        <end position="103"/>
    </location>
</feature>
<reference evidence="7 8" key="1">
    <citation type="submission" date="2019-09" db="EMBL/GenBank/DDBJ databases">
        <title>Pimelobacter sp. isolated from Paulinella.</title>
        <authorList>
            <person name="Jeong S.E."/>
        </authorList>
    </citation>
    <scope>NUCLEOTIDE SEQUENCE [LARGE SCALE GENOMIC DNA]</scope>
    <source>
        <strain evidence="7 8">Pch-N</strain>
    </source>
</reference>
<sequence length="161" mass="16960">MTTSAAAPHPARPWLALLPFLAAVAVVAVVGGLAAGSSSATYRKLDLPPFAPPSWVFGPVWTVLYVMIAVAGWLAWRAGVGPVGVGAWVVQLVLNLAWTPLFFAADRYGWALVDIVALLAAIVATIVLFARVSRAAAWLLVPYLLWVGFATALNTAIVVLN</sequence>
<dbReference type="CDD" id="cd15904">
    <property type="entry name" value="TSPO_MBR"/>
    <property type="match status" value="1"/>
</dbReference>
<dbReference type="EMBL" id="WBVM01000001">
    <property type="protein sequence ID" value="KAB2811828.1"/>
    <property type="molecule type" value="Genomic_DNA"/>
</dbReference>
<keyword evidence="4 6" id="KW-1133">Transmembrane helix</keyword>
<comment type="caution">
    <text evidence="7">The sequence shown here is derived from an EMBL/GenBank/DDBJ whole genome shotgun (WGS) entry which is preliminary data.</text>
</comment>
<comment type="subcellular location">
    <subcellularLocation>
        <location evidence="1">Membrane</location>
        <topology evidence="1">Multi-pass membrane protein</topology>
    </subcellularLocation>
</comment>
<evidence type="ECO:0000256" key="4">
    <source>
        <dbReference type="ARBA" id="ARBA00022989"/>
    </source>
</evidence>
<dbReference type="GO" id="GO:0016020">
    <property type="term" value="C:membrane"/>
    <property type="evidence" value="ECO:0007669"/>
    <property type="project" value="UniProtKB-SubCell"/>
</dbReference>
<name>A0A7J5E0W4_NOCSI</name>
<evidence type="ECO:0000256" key="5">
    <source>
        <dbReference type="ARBA" id="ARBA00023136"/>
    </source>
</evidence>
<organism evidence="7 8">
    <name type="scientific">Nocardioides simplex</name>
    <name type="common">Arthrobacter simplex</name>
    <dbReference type="NCBI Taxonomy" id="2045"/>
    <lineage>
        <taxon>Bacteria</taxon>
        <taxon>Bacillati</taxon>
        <taxon>Actinomycetota</taxon>
        <taxon>Actinomycetes</taxon>
        <taxon>Propionibacteriales</taxon>
        <taxon>Nocardioidaceae</taxon>
        <taxon>Pimelobacter</taxon>
    </lineage>
</organism>
<dbReference type="PIRSF" id="PIRSF005859">
    <property type="entry name" value="PBR"/>
    <property type="match status" value="1"/>
</dbReference>
<evidence type="ECO:0000256" key="1">
    <source>
        <dbReference type="ARBA" id="ARBA00004141"/>
    </source>
</evidence>
<gene>
    <name evidence="7" type="ORF">F9L07_08260</name>
</gene>
<feature type="transmembrane region" description="Helical" evidence="6">
    <location>
        <begin position="109"/>
        <end position="130"/>
    </location>
</feature>
<evidence type="ECO:0000313" key="7">
    <source>
        <dbReference type="EMBL" id="KAB2811828.1"/>
    </source>
</evidence>
<dbReference type="PANTHER" id="PTHR10057">
    <property type="entry name" value="PERIPHERAL-TYPE BENZODIAZEPINE RECEPTOR"/>
    <property type="match status" value="1"/>
</dbReference>
<evidence type="ECO:0000313" key="8">
    <source>
        <dbReference type="Proteomes" id="UP000449906"/>
    </source>
</evidence>
<dbReference type="InterPro" id="IPR004307">
    <property type="entry name" value="TspO_MBR"/>
</dbReference>
<dbReference type="PANTHER" id="PTHR10057:SF0">
    <property type="entry name" value="TRANSLOCATOR PROTEIN"/>
    <property type="match status" value="1"/>
</dbReference>
<dbReference type="Pfam" id="PF03073">
    <property type="entry name" value="TspO_MBR"/>
    <property type="match status" value="1"/>
</dbReference>
<dbReference type="Gene3D" id="1.20.1260.100">
    <property type="entry name" value="TspO/MBR protein"/>
    <property type="match status" value="1"/>
</dbReference>
<dbReference type="FunFam" id="1.20.1260.100:FF:000001">
    <property type="entry name" value="translocator protein 2"/>
    <property type="match status" value="1"/>
</dbReference>
<dbReference type="InterPro" id="IPR038330">
    <property type="entry name" value="TspO/MBR-related_sf"/>
</dbReference>
<feature type="transmembrane region" description="Helical" evidence="6">
    <location>
        <begin position="55"/>
        <end position="76"/>
    </location>
</feature>
<evidence type="ECO:0000256" key="6">
    <source>
        <dbReference type="SAM" id="Phobius"/>
    </source>
</evidence>